<keyword evidence="1" id="KW-1133">Transmembrane helix</keyword>
<protein>
    <submittedName>
        <fullName evidence="2">Uncharacterized protein</fullName>
    </submittedName>
</protein>
<feature type="transmembrane region" description="Helical" evidence="1">
    <location>
        <begin position="74"/>
        <end position="95"/>
    </location>
</feature>
<accession>A0A6A1TQ20</accession>
<evidence type="ECO:0000256" key="1">
    <source>
        <dbReference type="SAM" id="Phobius"/>
    </source>
</evidence>
<organism evidence="2 3">
    <name type="scientific">Neorhizobium galegae</name>
    <name type="common">Rhizobium galegae</name>
    <dbReference type="NCBI Taxonomy" id="399"/>
    <lineage>
        <taxon>Bacteria</taxon>
        <taxon>Pseudomonadati</taxon>
        <taxon>Pseudomonadota</taxon>
        <taxon>Alphaproteobacteria</taxon>
        <taxon>Hyphomicrobiales</taxon>
        <taxon>Rhizobiaceae</taxon>
        <taxon>Rhizobium/Agrobacterium group</taxon>
        <taxon>Neorhizobium</taxon>
    </lineage>
</organism>
<feature type="transmembrane region" description="Helical" evidence="1">
    <location>
        <begin position="144"/>
        <end position="162"/>
    </location>
</feature>
<feature type="transmembrane region" description="Helical" evidence="1">
    <location>
        <begin position="7"/>
        <end position="25"/>
    </location>
</feature>
<dbReference type="Proteomes" id="UP000386575">
    <property type="component" value="Unassembled WGS sequence"/>
</dbReference>
<feature type="transmembrane region" description="Helical" evidence="1">
    <location>
        <begin position="182"/>
        <end position="203"/>
    </location>
</feature>
<name>A0A6A1TQ20_NEOGA</name>
<keyword evidence="1" id="KW-0812">Transmembrane</keyword>
<feature type="transmembrane region" description="Helical" evidence="1">
    <location>
        <begin position="115"/>
        <end position="132"/>
    </location>
</feature>
<keyword evidence="1" id="KW-0472">Membrane</keyword>
<feature type="transmembrane region" description="Helical" evidence="1">
    <location>
        <begin position="31"/>
        <end position="53"/>
    </location>
</feature>
<gene>
    <name evidence="2" type="ORF">F4V91_07425</name>
</gene>
<reference evidence="2 3" key="1">
    <citation type="submission" date="2019-09" db="EMBL/GenBank/DDBJ databases">
        <title>Genome sequencing of Ng87 strain.</title>
        <authorList>
            <person name="Karasev E.S."/>
            <person name="Andronov E."/>
        </authorList>
    </citation>
    <scope>NUCLEOTIDE SEQUENCE [LARGE SCALE GENOMIC DNA]</scope>
    <source>
        <strain evidence="2 3">Ng87</strain>
    </source>
</reference>
<dbReference type="EMBL" id="VZUL01000002">
    <property type="protein sequence ID" value="KAB1086280.1"/>
    <property type="molecule type" value="Genomic_DNA"/>
</dbReference>
<comment type="caution">
    <text evidence="2">The sequence shown here is derived from an EMBL/GenBank/DDBJ whole genome shotgun (WGS) entry which is preliminary data.</text>
</comment>
<proteinExistence type="predicted"/>
<evidence type="ECO:0000313" key="3">
    <source>
        <dbReference type="Proteomes" id="UP000386575"/>
    </source>
</evidence>
<dbReference type="RefSeq" id="WP_151041741.1">
    <property type="nucleotide sequence ID" value="NZ_VZUL01000002.1"/>
</dbReference>
<dbReference type="AlphaFoldDB" id="A0A6A1TQ20"/>
<sequence length="205" mass="21862">MNGRGTTNILLAIIAGVLLFGSAAVTGVIKWIAIIGGALLLIYAAIAFALYLLRETVKSLVDAKVQGRDALVMTIFGLAVMVFLPIVGGYALLLWLNGVPKAVNVVTDSWVGKTWLGILILGAVCIAISHLHTRRSDIIPALRYGFSLLIRSPLAPLFLSMYGWRKARTAGDGVVSSAASAFLGLFFGLVFWLILVGIFAPMFGK</sequence>
<evidence type="ECO:0000313" key="2">
    <source>
        <dbReference type="EMBL" id="KAB1086280.1"/>
    </source>
</evidence>